<organism evidence="1 2">
    <name type="scientific">Ventosimonas gracilis</name>
    <dbReference type="NCBI Taxonomy" id="1680762"/>
    <lineage>
        <taxon>Bacteria</taxon>
        <taxon>Pseudomonadati</taxon>
        <taxon>Pseudomonadota</taxon>
        <taxon>Gammaproteobacteria</taxon>
        <taxon>Pseudomonadales</taxon>
        <taxon>Ventosimonadaceae</taxon>
        <taxon>Ventosimonas</taxon>
    </lineage>
</organism>
<dbReference type="AlphaFoldDB" id="A0A139SWP4"/>
<dbReference type="InterPro" id="IPR006311">
    <property type="entry name" value="TAT_signal"/>
</dbReference>
<dbReference type="Proteomes" id="UP000072660">
    <property type="component" value="Unassembled WGS sequence"/>
</dbReference>
<dbReference type="InterPro" id="IPR036188">
    <property type="entry name" value="FAD/NAD-bd_sf"/>
</dbReference>
<dbReference type="PROSITE" id="PS51318">
    <property type="entry name" value="TAT"/>
    <property type="match status" value="1"/>
</dbReference>
<gene>
    <name evidence="1" type="ORF">AXE65_10685</name>
</gene>
<reference evidence="1 2" key="1">
    <citation type="submission" date="2016-02" db="EMBL/GenBank/DDBJ databases">
        <authorList>
            <person name="Wen L."/>
            <person name="He K."/>
            <person name="Yang H."/>
        </authorList>
    </citation>
    <scope>NUCLEOTIDE SEQUENCE [LARGE SCALE GENOMIC DNA]</scope>
    <source>
        <strain evidence="1 2">CV58</strain>
    </source>
</reference>
<evidence type="ECO:0000313" key="1">
    <source>
        <dbReference type="EMBL" id="KXU39056.1"/>
    </source>
</evidence>
<accession>A0A139SWP4</accession>
<evidence type="ECO:0000313" key="2">
    <source>
        <dbReference type="Proteomes" id="UP000072660"/>
    </source>
</evidence>
<proteinExistence type="predicted"/>
<name>A0A139SWP4_9GAMM</name>
<dbReference type="OrthoDB" id="231484at2"/>
<sequence length="659" mass="72912">MNWNKQDKQLGMDKPITRRDFLDGVAITASSLAAAKLLMPLNALAEESSIYPPLKNGLTGQTNASFNIMHAIRDGSFWNNAPQPINSGEHYDLVVVGAGLSGLAAAFIYRQQAGADKSVLLIDPLDDFGGHAKRNEYISKSGKALIGYGGSQSLDTPGFFSPAVHQLLRDLGINLERFETWFEQNWQKEHGLAENALFFCKEQWGQDKLVIRTDNTAEWVSQTPLNSKAKADLISLIDAPKDFLAELSREDKLQKLSDITYQEFLLNYAKVDAELALLYQSSTMAYFGAGIDAVSALDAWTNGSPGFDGMDLGDAVHKNMAPSGRVNFAGADPYIHHFPEGNAGVARALVRQLIPQALPGHTMEDISLARLNYGQLDNPHNKVRIRLHSSAVKVAHQGSPENADKVTVSYADEQGKLFSVNASHVILACWNRVIPYLTDELPRPQIDALNDQQKVPLIYGNVLIRNWKAFDKLKIDSFSARGHFWRSVGIDFPVSVGNYRFAQSPNDPVLLHLSKVFAQSGAGNAREQFRLARWQLFNLSFSEMERSIRDLLNRALGAGGFNAARDIEAITFNRWAHGYAYEYMRPWDNYWPDGELPIFRARKPWGRIAIANADSGAYAYAHSALDQGIRAVRDLLGTPAGAPDYSHFPGPPLDKLGLA</sequence>
<protein>
    <submittedName>
        <fullName evidence="1">FAD-dependent oxidoreductase</fullName>
    </submittedName>
</protein>
<comment type="caution">
    <text evidence="1">The sequence shown here is derived from an EMBL/GenBank/DDBJ whole genome shotgun (WGS) entry which is preliminary data.</text>
</comment>
<dbReference type="Gene3D" id="3.50.50.60">
    <property type="entry name" value="FAD/NAD(P)-binding domain"/>
    <property type="match status" value="1"/>
</dbReference>
<keyword evidence="2" id="KW-1185">Reference proteome</keyword>
<dbReference type="Pfam" id="PF13450">
    <property type="entry name" value="NAD_binding_8"/>
    <property type="match status" value="1"/>
</dbReference>
<dbReference type="EMBL" id="LSZO01000047">
    <property type="protein sequence ID" value="KXU39056.1"/>
    <property type="molecule type" value="Genomic_DNA"/>
</dbReference>
<dbReference type="RefSeq" id="WP_068387703.1">
    <property type="nucleotide sequence ID" value="NZ_LSZO01000047.1"/>
</dbReference>
<dbReference type="SUPFAM" id="SSF51905">
    <property type="entry name" value="FAD/NAD(P)-binding domain"/>
    <property type="match status" value="1"/>
</dbReference>